<dbReference type="InterPro" id="IPR006905">
    <property type="entry name" value="Flavin_halogenase"/>
</dbReference>
<dbReference type="EMBL" id="LSNE01000009">
    <property type="protein sequence ID" value="KXI27741.1"/>
    <property type="molecule type" value="Genomic_DNA"/>
</dbReference>
<name>A0A148KN80_9ALTE</name>
<dbReference type="Gene3D" id="3.50.50.60">
    <property type="entry name" value="FAD/NAD(P)-binding domain"/>
    <property type="match status" value="1"/>
</dbReference>
<accession>A0A148KN80</accession>
<reference evidence="2" key="1">
    <citation type="submission" date="2016-02" db="EMBL/GenBank/DDBJ databases">
        <authorList>
            <person name="Schultz-Johansen M."/>
            <person name="Glaring M.A."/>
            <person name="Bech P.K."/>
            <person name="Stougaard P."/>
        </authorList>
    </citation>
    <scope>NUCLEOTIDE SEQUENCE [LARGE SCALE GENOMIC DNA]</scope>
    <source>
        <strain evidence="2">S66</strain>
    </source>
</reference>
<dbReference type="SUPFAM" id="SSF51905">
    <property type="entry name" value="FAD/NAD(P)-binding domain"/>
    <property type="match status" value="1"/>
</dbReference>
<dbReference type="RefSeq" id="WP_068379166.1">
    <property type="nucleotide sequence ID" value="NZ_LSNE01000009.1"/>
</dbReference>
<comment type="caution">
    <text evidence="1">The sequence shown here is derived from an EMBL/GenBank/DDBJ whole genome shotgun (WGS) entry which is preliminary data.</text>
</comment>
<evidence type="ECO:0000313" key="2">
    <source>
        <dbReference type="Proteomes" id="UP000070299"/>
    </source>
</evidence>
<dbReference type="Pfam" id="PF04820">
    <property type="entry name" value="Trp_halogenase"/>
    <property type="match status" value="1"/>
</dbReference>
<dbReference type="InterPro" id="IPR036188">
    <property type="entry name" value="FAD/NAD-bd_sf"/>
</dbReference>
<evidence type="ECO:0000313" key="1">
    <source>
        <dbReference type="EMBL" id="KXI27741.1"/>
    </source>
</evidence>
<sequence length="483" mass="54636">MSQPATSQFLVYGNTLAASMTVLALSKALPKHITLLWVKPMSPCPSDVLYGGLSSPDAYHFNLQYGVTEPELILDTDTTFSFGTHFKHWGDDKRSWMQCFHLPFAATAGVELHHFMTRHKTILGDFLISAQAAIKGTFAHPPVDNPQSPLSRAEYGYHFDPAQWSGIFSKHLDKTRVTLIEQEISSLEHSHKPEHSQGHIDYVQLADGTKLQADLYIDCSGTSSQLLSKLNNDFACQRTVQVSNKTQTKAQTGPACRSVTGNKHGWQLITPLRCKDHIVTLVESPYTTESEHGLRLELGYRHKAWQGNCVGISHAAYAFEPLTPAPYILLKKDIERLLELIPVSLDTRIESHEYNRRFIDDVVHAELFHRAHYAGQHNAAQQDVVYEANEKLDRKLSQYKHRGILASFDFEPFNQQDWAILHAGLGRIPERYDRMAEQVDFDAMQTQLDAMCAGMAHLASKMPPHHLYLEKLSMYLRDKHGHS</sequence>
<keyword evidence="2" id="KW-1185">Reference proteome</keyword>
<dbReference type="Proteomes" id="UP000070299">
    <property type="component" value="Unassembled WGS sequence"/>
</dbReference>
<protein>
    <recommendedName>
        <fullName evidence="3">Tryptophan halogenase</fullName>
    </recommendedName>
</protein>
<dbReference type="PANTHER" id="PTHR43747:SF4">
    <property type="entry name" value="FLAVIN-DEPENDENT TRYPTOPHAN HALOGENASE"/>
    <property type="match status" value="1"/>
</dbReference>
<dbReference type="GO" id="GO:0004497">
    <property type="term" value="F:monooxygenase activity"/>
    <property type="evidence" value="ECO:0007669"/>
    <property type="project" value="InterPro"/>
</dbReference>
<dbReference type="STRING" id="1799789.AX660_19550"/>
<evidence type="ECO:0008006" key="3">
    <source>
        <dbReference type="Google" id="ProtNLM"/>
    </source>
</evidence>
<proteinExistence type="predicted"/>
<dbReference type="InterPro" id="IPR050816">
    <property type="entry name" value="Flavin-dep_Halogenase_NPB"/>
</dbReference>
<dbReference type="OrthoDB" id="7178350at2"/>
<dbReference type="PANTHER" id="PTHR43747">
    <property type="entry name" value="FAD-BINDING PROTEIN"/>
    <property type="match status" value="1"/>
</dbReference>
<organism evidence="1 2">
    <name type="scientific">Paraglaciecola hydrolytica</name>
    <dbReference type="NCBI Taxonomy" id="1799789"/>
    <lineage>
        <taxon>Bacteria</taxon>
        <taxon>Pseudomonadati</taxon>
        <taxon>Pseudomonadota</taxon>
        <taxon>Gammaproteobacteria</taxon>
        <taxon>Alteromonadales</taxon>
        <taxon>Alteromonadaceae</taxon>
        <taxon>Paraglaciecola</taxon>
    </lineage>
</organism>
<gene>
    <name evidence="1" type="ORF">AX660_19550</name>
</gene>
<dbReference type="AlphaFoldDB" id="A0A148KN80"/>